<evidence type="ECO:0000313" key="2">
    <source>
        <dbReference type="EMBL" id="OGG41932.1"/>
    </source>
</evidence>
<protein>
    <recommendedName>
        <fullName evidence="1">Antitoxin SocA-like Panacea domain-containing protein</fullName>
    </recommendedName>
</protein>
<dbReference type="STRING" id="1798475.A2837_01860"/>
<name>A0A1F6BYS6_9BACT</name>
<feature type="domain" description="Antitoxin SocA-like Panacea" evidence="1">
    <location>
        <begin position="27"/>
        <end position="146"/>
    </location>
</feature>
<reference evidence="2 3" key="1">
    <citation type="journal article" date="2016" name="Nat. Commun.">
        <title>Thousands of microbial genomes shed light on interconnected biogeochemical processes in an aquifer system.</title>
        <authorList>
            <person name="Anantharaman K."/>
            <person name="Brown C.T."/>
            <person name="Hug L.A."/>
            <person name="Sharon I."/>
            <person name="Castelle C.J."/>
            <person name="Probst A.J."/>
            <person name="Thomas B.C."/>
            <person name="Singh A."/>
            <person name="Wilkins M.J."/>
            <person name="Karaoz U."/>
            <person name="Brodie E.L."/>
            <person name="Williams K.H."/>
            <person name="Hubbard S.S."/>
            <person name="Banfield J.F."/>
        </authorList>
    </citation>
    <scope>NUCLEOTIDE SEQUENCE [LARGE SCALE GENOMIC DNA]</scope>
</reference>
<organism evidence="2 3">
    <name type="scientific">Candidatus Kaiserbacteria bacterium RIFCSPHIGHO2_01_FULL_46_22</name>
    <dbReference type="NCBI Taxonomy" id="1798475"/>
    <lineage>
        <taxon>Bacteria</taxon>
        <taxon>Candidatus Kaiseribacteriota</taxon>
    </lineage>
</organism>
<evidence type="ECO:0000313" key="3">
    <source>
        <dbReference type="Proteomes" id="UP000176322"/>
    </source>
</evidence>
<evidence type="ECO:0000259" key="1">
    <source>
        <dbReference type="Pfam" id="PF13274"/>
    </source>
</evidence>
<dbReference type="Proteomes" id="UP000176322">
    <property type="component" value="Unassembled WGS sequence"/>
</dbReference>
<dbReference type="Pfam" id="PF13274">
    <property type="entry name" value="SocA_Panacea"/>
    <property type="match status" value="1"/>
</dbReference>
<dbReference type="InterPro" id="IPR025272">
    <property type="entry name" value="SocA_Panacea"/>
</dbReference>
<comment type="caution">
    <text evidence="2">The sequence shown here is derived from an EMBL/GenBank/DDBJ whole genome shotgun (WGS) entry which is preliminary data.</text>
</comment>
<sequence>MKIDFEKVAIIASYFAENTKELYVTKLLKLFYYLDFISYRTRGASVTNDVYFKMPYGPVPSAIKNSIDLLSVENILGKEFKSQLSPYIKLERDADGNGTRIISKGKEYNLRKLSNSEIELVKCIAETFKDTKSKTLSNQTHREKPWLSTSDFSVIDYGLADGLDVSKILPTYSGK</sequence>
<dbReference type="AlphaFoldDB" id="A0A1F6BYS6"/>
<gene>
    <name evidence="2" type="ORF">A2837_01860</name>
</gene>
<accession>A0A1F6BYS6</accession>
<proteinExistence type="predicted"/>
<dbReference type="EMBL" id="MFKO01000002">
    <property type="protein sequence ID" value="OGG41932.1"/>
    <property type="molecule type" value="Genomic_DNA"/>
</dbReference>